<evidence type="ECO:0000313" key="2">
    <source>
        <dbReference type="Proteomes" id="UP000054630"/>
    </source>
</evidence>
<comment type="caution">
    <text evidence="1">The sequence shown here is derived from an EMBL/GenBank/DDBJ whole genome shotgun (WGS) entry which is preliminary data.</text>
</comment>
<proteinExistence type="predicted"/>
<organism evidence="1 2">
    <name type="scientific">Trichinella nelsoni</name>
    <dbReference type="NCBI Taxonomy" id="6336"/>
    <lineage>
        <taxon>Eukaryota</taxon>
        <taxon>Metazoa</taxon>
        <taxon>Ecdysozoa</taxon>
        <taxon>Nematoda</taxon>
        <taxon>Enoplea</taxon>
        <taxon>Dorylaimia</taxon>
        <taxon>Trichinellida</taxon>
        <taxon>Trichinellidae</taxon>
        <taxon>Trichinella</taxon>
    </lineage>
</organism>
<sequence length="245" mass="29364">MTPKGQLFDTQELLRFIHRHLHNQQKSNYLQKLKRRLCTILNHMHLDLVEESIKCKLELTEIELQGQNKKYEILSYNGCKFKDFYEKHIVVHLDFYVIGHPVSYVILKNIPFYCKNHSDSSKQFWRRMNIFITLFAFIAMMQQFSVDSNELRMQKRLDPQYFQLGFGKRFTVNEENYPTNMQCCAHKKWLNSKRYLLIAFHLTGDRLQITHLIQLVESTLSSELLQIAKQNLLSEESVEITEEYY</sequence>
<accession>A0A0V0RUS0</accession>
<reference evidence="1 2" key="1">
    <citation type="submission" date="2015-01" db="EMBL/GenBank/DDBJ databases">
        <title>Evolution of Trichinella species and genotypes.</title>
        <authorList>
            <person name="Korhonen P.K."/>
            <person name="Edoardo P."/>
            <person name="Giuseppe L.R."/>
            <person name="Gasser R.B."/>
        </authorList>
    </citation>
    <scope>NUCLEOTIDE SEQUENCE [LARGE SCALE GENOMIC DNA]</scope>
    <source>
        <strain evidence="1">ISS37</strain>
    </source>
</reference>
<gene>
    <name evidence="1" type="ORF">T07_5560</name>
</gene>
<dbReference type="OrthoDB" id="10426202at2759"/>
<keyword evidence="2" id="KW-1185">Reference proteome</keyword>
<protein>
    <submittedName>
        <fullName evidence="1">Uncharacterized protein</fullName>
    </submittedName>
</protein>
<name>A0A0V0RUS0_9BILA</name>
<dbReference type="EMBL" id="JYDL01000076">
    <property type="protein sequence ID" value="KRX18210.1"/>
    <property type="molecule type" value="Genomic_DNA"/>
</dbReference>
<dbReference type="Proteomes" id="UP000054630">
    <property type="component" value="Unassembled WGS sequence"/>
</dbReference>
<evidence type="ECO:0000313" key="1">
    <source>
        <dbReference type="EMBL" id="KRX18210.1"/>
    </source>
</evidence>
<dbReference type="AlphaFoldDB" id="A0A0V0RUS0"/>